<accession>R4PV36</accession>
<dbReference type="HAMAP" id="MF_01152">
    <property type="entry name" value="DnaJ"/>
    <property type="match status" value="1"/>
</dbReference>
<feature type="binding site" evidence="11">
    <location>
        <position position="175"/>
    </location>
    <ligand>
        <name>Zn(2+)</name>
        <dbReference type="ChEBI" id="CHEBI:29105"/>
        <label>2</label>
    </ligand>
</feature>
<evidence type="ECO:0000313" key="16">
    <source>
        <dbReference type="Proteomes" id="UP000013893"/>
    </source>
</evidence>
<dbReference type="OrthoDB" id="9779889at2"/>
<feature type="zinc finger region" description="CR-type" evidence="12">
    <location>
        <begin position="142"/>
        <end position="224"/>
    </location>
</feature>
<dbReference type="PATRIC" id="fig|1332188.3.peg.342"/>
<feature type="binding site" evidence="11">
    <location>
        <position position="158"/>
    </location>
    <ligand>
        <name>Zn(2+)</name>
        <dbReference type="ChEBI" id="CHEBI:29105"/>
        <label>1</label>
    </ligand>
</feature>
<dbReference type="GO" id="GO:0005737">
    <property type="term" value="C:cytoplasm"/>
    <property type="evidence" value="ECO:0007669"/>
    <property type="project" value="UniProtKB-SubCell"/>
</dbReference>
<dbReference type="Pfam" id="PF00226">
    <property type="entry name" value="DnaJ"/>
    <property type="match status" value="1"/>
</dbReference>
<feature type="binding site" evidence="11">
    <location>
        <position position="172"/>
    </location>
    <ligand>
        <name>Zn(2+)</name>
        <dbReference type="ChEBI" id="CHEBI:29105"/>
        <label>2</label>
    </ligand>
</feature>
<dbReference type="FunFam" id="2.60.260.20:FF:000005">
    <property type="entry name" value="Chaperone protein dnaJ 1, mitochondrial"/>
    <property type="match status" value="1"/>
</dbReference>
<dbReference type="PROSITE" id="PS50076">
    <property type="entry name" value="DNAJ_2"/>
    <property type="match status" value="1"/>
</dbReference>
<evidence type="ECO:0000256" key="9">
    <source>
        <dbReference type="ARBA" id="ARBA00061004"/>
    </source>
</evidence>
<keyword evidence="6 11" id="KW-0862">Zinc</keyword>
<feature type="binding site" evidence="11">
    <location>
        <position position="198"/>
    </location>
    <ligand>
        <name>Zn(2+)</name>
        <dbReference type="ChEBI" id="CHEBI:29105"/>
        <label>2</label>
    </ligand>
</feature>
<dbReference type="CDD" id="cd10747">
    <property type="entry name" value="DnaJ_C"/>
    <property type="match status" value="1"/>
</dbReference>
<dbReference type="GO" id="GO:0051082">
    <property type="term" value="F:unfolded protein binding"/>
    <property type="evidence" value="ECO:0007669"/>
    <property type="project" value="UniProtKB-UniRule"/>
</dbReference>
<dbReference type="SMART" id="SM00271">
    <property type="entry name" value="DnaJ"/>
    <property type="match status" value="1"/>
</dbReference>
<dbReference type="InterPro" id="IPR036869">
    <property type="entry name" value="J_dom_sf"/>
</dbReference>
<evidence type="ECO:0000256" key="4">
    <source>
        <dbReference type="ARBA" id="ARBA00022737"/>
    </source>
</evidence>
<dbReference type="SUPFAM" id="SSF46565">
    <property type="entry name" value="Chaperone J-domain"/>
    <property type="match status" value="1"/>
</dbReference>
<dbReference type="PROSITE" id="PS51188">
    <property type="entry name" value="ZF_CR"/>
    <property type="match status" value="1"/>
</dbReference>
<dbReference type="AlphaFoldDB" id="R4PV36"/>
<evidence type="ECO:0000256" key="2">
    <source>
        <dbReference type="ARBA" id="ARBA00022705"/>
    </source>
</evidence>
<comment type="subunit">
    <text evidence="11">Homodimer.</text>
</comment>
<feature type="binding site" evidence="11">
    <location>
        <position position="155"/>
    </location>
    <ligand>
        <name>Zn(2+)</name>
        <dbReference type="ChEBI" id="CHEBI:29105"/>
        <label>1</label>
    </ligand>
</feature>
<dbReference type="KEGG" id="saal:L336_0347"/>
<evidence type="ECO:0000256" key="5">
    <source>
        <dbReference type="ARBA" id="ARBA00022771"/>
    </source>
</evidence>
<dbReference type="Pfam" id="PF00684">
    <property type="entry name" value="DnaJ_CXXCXGXG"/>
    <property type="match status" value="1"/>
</dbReference>
<proteinExistence type="inferred from homology"/>
<dbReference type="Proteomes" id="UP000013893">
    <property type="component" value="Chromosome"/>
</dbReference>
<dbReference type="InterPro" id="IPR002939">
    <property type="entry name" value="DnaJ_C"/>
</dbReference>
<sequence>MTKRDYYEVLGVDKSASDDEIKKAFRKAAVKHHPDKEGGDEAKFKEINEAYEVLKDKQKRQRYDQFGHAGVGGAGGGGNGGNPFEGFNFNGQDVHFDFGGNGAFGDIFSQFFGGGPQQTYGPSRGRDVETRLTLSFEEAVFGKEEKINLVLDDECTHCKGSTVEPGYSVKNCETCKGAGQQIRVVNTMFGAIQQAVTCNDCKGKGKVPEKACTRCRGTGTERREQMITVKIPAGIDDGATIRLKGHGEAIGGGSKGDLYVHIRVKAHKKFTREGNLILSEEHISFVQATLGCEIDIETVDGTVTMKIPAGTQSGTDFKLSGHGVPHLRSESRGAHIVSIVVDTPTKLSKKQRELLEQFDGAAKRGLFS</sequence>
<evidence type="ECO:0000256" key="11">
    <source>
        <dbReference type="HAMAP-Rule" id="MF_01152"/>
    </source>
</evidence>
<dbReference type="STRING" id="1332188.L336_0347"/>
<dbReference type="NCBIfam" id="TIGR02349">
    <property type="entry name" value="DnaJ_bact"/>
    <property type="match status" value="1"/>
</dbReference>
<keyword evidence="2 11" id="KW-0235">DNA replication</keyword>
<gene>
    <name evidence="11 15" type="primary">dnaJ</name>
    <name evidence="15" type="ORF">L336_0347</name>
</gene>
<evidence type="ECO:0000256" key="12">
    <source>
        <dbReference type="PROSITE-ProRule" id="PRU00546"/>
    </source>
</evidence>
<dbReference type="InterPro" id="IPR036410">
    <property type="entry name" value="HSP_DnaJ_Cys-rich_dom_sf"/>
</dbReference>
<evidence type="ECO:0000313" key="15">
    <source>
        <dbReference type="EMBL" id="AGL62055.1"/>
    </source>
</evidence>
<feature type="binding site" evidence="11">
    <location>
        <position position="215"/>
    </location>
    <ligand>
        <name>Zn(2+)</name>
        <dbReference type="ChEBI" id="CHEBI:29105"/>
        <label>1</label>
    </ligand>
</feature>
<comment type="caution">
    <text evidence="11">Lacks conserved residue(s) required for the propagation of feature annotation.</text>
</comment>
<dbReference type="CDD" id="cd06257">
    <property type="entry name" value="DnaJ"/>
    <property type="match status" value="1"/>
</dbReference>
<dbReference type="PROSITE" id="PS00636">
    <property type="entry name" value="DNAJ_1"/>
    <property type="match status" value="1"/>
</dbReference>
<dbReference type="NCBIfam" id="NF008035">
    <property type="entry name" value="PRK10767.1"/>
    <property type="match status" value="1"/>
</dbReference>
<evidence type="ECO:0000256" key="1">
    <source>
        <dbReference type="ARBA" id="ARBA00022490"/>
    </source>
</evidence>
<keyword evidence="16" id="KW-1185">Reference proteome</keyword>
<comment type="cofactor">
    <cofactor evidence="11">
        <name>Zn(2+)</name>
        <dbReference type="ChEBI" id="CHEBI:29105"/>
    </cofactor>
    <text evidence="11">Binds 2 Zn(2+) ions per monomer.</text>
</comment>
<evidence type="ECO:0000256" key="6">
    <source>
        <dbReference type="ARBA" id="ARBA00022833"/>
    </source>
</evidence>
<keyword evidence="3 11" id="KW-0479">Metal-binding</keyword>
<evidence type="ECO:0000256" key="10">
    <source>
        <dbReference type="ARBA" id="ARBA00067609"/>
    </source>
</evidence>
<dbReference type="GO" id="GO:0005524">
    <property type="term" value="F:ATP binding"/>
    <property type="evidence" value="ECO:0007669"/>
    <property type="project" value="InterPro"/>
</dbReference>
<dbReference type="Pfam" id="PF01556">
    <property type="entry name" value="DnaJ_C"/>
    <property type="match status" value="1"/>
</dbReference>
<dbReference type="SUPFAM" id="SSF49493">
    <property type="entry name" value="HSP40/DnaJ peptide-binding domain"/>
    <property type="match status" value="2"/>
</dbReference>
<keyword evidence="5 11" id="KW-0863">Zinc-finger</keyword>
<feature type="domain" description="J" evidence="13">
    <location>
        <begin position="5"/>
        <end position="67"/>
    </location>
</feature>
<dbReference type="GO" id="GO:0009408">
    <property type="term" value="P:response to heat"/>
    <property type="evidence" value="ECO:0007669"/>
    <property type="project" value="InterPro"/>
</dbReference>
<dbReference type="EMBL" id="CP005957">
    <property type="protein sequence ID" value="AGL62055.1"/>
    <property type="molecule type" value="Genomic_DNA"/>
</dbReference>
<dbReference type="GO" id="GO:0006260">
    <property type="term" value="P:DNA replication"/>
    <property type="evidence" value="ECO:0007669"/>
    <property type="project" value="UniProtKB-KW"/>
</dbReference>
<dbReference type="CDD" id="cd10719">
    <property type="entry name" value="DnaJ_zf"/>
    <property type="match status" value="1"/>
</dbReference>
<keyword evidence="4 11" id="KW-0677">Repeat</keyword>
<dbReference type="PANTHER" id="PTHR43096:SF48">
    <property type="entry name" value="CHAPERONE PROTEIN DNAJ"/>
    <property type="match status" value="1"/>
</dbReference>
<keyword evidence="8 11" id="KW-0143">Chaperone</keyword>
<dbReference type="PANTHER" id="PTHR43096">
    <property type="entry name" value="DNAJ HOMOLOG 1, MITOCHONDRIAL-RELATED"/>
    <property type="match status" value="1"/>
</dbReference>
<dbReference type="InterPro" id="IPR001305">
    <property type="entry name" value="HSP_DnaJ_Cys-rich_dom"/>
</dbReference>
<reference evidence="15 16" key="1">
    <citation type="journal article" date="2013" name="Nat. Biotechnol.">
        <title>Genome sequences of rare, uncultured bacteria obtained by differential coverage binning of multiple metagenomes.</title>
        <authorList>
            <person name="Albertsen M."/>
            <person name="Hugenholtz P."/>
            <person name="Skarshewski A."/>
            <person name="Nielsen K.L."/>
            <person name="Tyson G.W."/>
            <person name="Nielsen P.H."/>
        </authorList>
    </citation>
    <scope>NUCLEOTIDE SEQUENCE [LARGE SCALE GENOMIC DNA]</scope>
    <source>
        <strain evidence="15">TM71</strain>
    </source>
</reference>
<dbReference type="InterPro" id="IPR001623">
    <property type="entry name" value="DnaJ_domain"/>
</dbReference>
<protein>
    <recommendedName>
        <fullName evidence="10 11">Chaperone protein DnaJ</fullName>
    </recommendedName>
</protein>
<comment type="similarity">
    <text evidence="9 11">Belongs to the DnaJ family.</text>
</comment>
<dbReference type="GO" id="GO:0008270">
    <property type="term" value="F:zinc ion binding"/>
    <property type="evidence" value="ECO:0007669"/>
    <property type="project" value="UniProtKB-UniRule"/>
</dbReference>
<dbReference type="GO" id="GO:0031072">
    <property type="term" value="F:heat shock protein binding"/>
    <property type="evidence" value="ECO:0007669"/>
    <property type="project" value="InterPro"/>
</dbReference>
<evidence type="ECO:0000259" key="13">
    <source>
        <dbReference type="PROSITE" id="PS50076"/>
    </source>
</evidence>
<dbReference type="RefSeq" id="WP_015641505.1">
    <property type="nucleotide sequence ID" value="NC_021219.1"/>
</dbReference>
<organism evidence="15 16">
    <name type="scientific">Candidatus Saccharimonas aalborgensis</name>
    <dbReference type="NCBI Taxonomy" id="1332188"/>
    <lineage>
        <taxon>Bacteria</taxon>
        <taxon>Candidatus Saccharimonadota</taxon>
        <taxon>Candidatus Saccharimonadia</taxon>
        <taxon>Candidatus Saccharimonadales</taxon>
        <taxon>Candidatus Saccharimonadaceae</taxon>
        <taxon>Candidatus Saccharimonas</taxon>
    </lineage>
</organism>
<evidence type="ECO:0000256" key="3">
    <source>
        <dbReference type="ARBA" id="ARBA00022723"/>
    </source>
</evidence>
<dbReference type="InterPro" id="IPR008971">
    <property type="entry name" value="HSP40/DnaJ_pept-bd"/>
</dbReference>
<dbReference type="HOGENOM" id="CLU_017633_0_7_0"/>
<dbReference type="GO" id="GO:0042026">
    <property type="term" value="P:protein refolding"/>
    <property type="evidence" value="ECO:0007669"/>
    <property type="project" value="TreeGrafter"/>
</dbReference>
<dbReference type="PRINTS" id="PR00625">
    <property type="entry name" value="JDOMAIN"/>
</dbReference>
<evidence type="ECO:0000259" key="14">
    <source>
        <dbReference type="PROSITE" id="PS51188"/>
    </source>
</evidence>
<name>R4PV36_9BACT</name>
<dbReference type="InterPro" id="IPR012724">
    <property type="entry name" value="DnaJ"/>
</dbReference>
<keyword evidence="1 11" id="KW-0963">Cytoplasm</keyword>
<dbReference type="Gene3D" id="1.10.287.110">
    <property type="entry name" value="DnaJ domain"/>
    <property type="match status" value="1"/>
</dbReference>
<dbReference type="FunFam" id="2.10.230.10:FF:000002">
    <property type="entry name" value="Molecular chaperone DnaJ"/>
    <property type="match status" value="1"/>
</dbReference>
<dbReference type="InterPro" id="IPR018253">
    <property type="entry name" value="DnaJ_domain_CS"/>
</dbReference>
<feature type="binding site" evidence="11">
    <location>
        <position position="212"/>
    </location>
    <ligand>
        <name>Zn(2+)</name>
        <dbReference type="ChEBI" id="CHEBI:29105"/>
        <label>1</label>
    </ligand>
</feature>
<dbReference type="SUPFAM" id="SSF57938">
    <property type="entry name" value="DnaJ/Hsp40 cysteine-rich domain"/>
    <property type="match status" value="1"/>
</dbReference>
<comment type="function">
    <text evidence="11">Participates actively in the response to hyperosmotic and heat shock by preventing the aggregation of stress-denatured proteins and by disaggregating proteins, also in an autonomous, DnaK-independent fashion. Unfolded proteins bind initially to DnaJ; upon interaction with the DnaJ-bound protein, DnaK hydrolyzes its bound ATP, resulting in the formation of a stable complex. GrpE releases ADP from DnaK; ATP binding to DnaK triggers the release of the substrate protein, thus completing the reaction cycle. Several rounds of ATP-dependent interactions between DnaJ, DnaK and GrpE are required for fully efficient folding. Also involved, together with DnaK and GrpE, in the DNA replication of plasmids through activation of initiation proteins.</text>
</comment>
<evidence type="ECO:0000256" key="8">
    <source>
        <dbReference type="ARBA" id="ARBA00023186"/>
    </source>
</evidence>
<evidence type="ECO:0000256" key="7">
    <source>
        <dbReference type="ARBA" id="ARBA00023016"/>
    </source>
</evidence>
<keyword evidence="7 11" id="KW-0346">Stress response</keyword>
<dbReference type="Gene3D" id="2.10.230.10">
    <property type="entry name" value="Heat shock protein DnaJ, cysteine-rich domain"/>
    <property type="match status" value="1"/>
</dbReference>
<comment type="subcellular location">
    <subcellularLocation>
        <location evidence="11">Cytoplasm</location>
    </subcellularLocation>
</comment>
<comment type="domain">
    <text evidence="11">The J domain is necessary and sufficient to stimulate DnaK ATPase activity. Zinc center 1 plays an important role in the autonomous, DnaK-independent chaperone activity of DnaJ. Zinc center 2 is essential for interaction with DnaK and for DnaJ activity.</text>
</comment>
<feature type="domain" description="CR-type" evidence="14">
    <location>
        <begin position="142"/>
        <end position="224"/>
    </location>
</feature>
<dbReference type="Gene3D" id="2.60.260.20">
    <property type="entry name" value="Urease metallochaperone UreE, N-terminal domain"/>
    <property type="match status" value="2"/>
</dbReference>
<feature type="binding site" evidence="11">
    <location>
        <position position="201"/>
    </location>
    <ligand>
        <name>Zn(2+)</name>
        <dbReference type="ChEBI" id="CHEBI:29105"/>
        <label>2</label>
    </ligand>
</feature>